<dbReference type="EMBL" id="MTKS01000317">
    <property type="protein sequence ID" value="RWX50451.1"/>
    <property type="molecule type" value="Genomic_DNA"/>
</dbReference>
<feature type="repeat" description="TPR" evidence="1">
    <location>
        <begin position="78"/>
        <end position="111"/>
    </location>
</feature>
<name>A0A444JBJ8_9BACT</name>
<proteinExistence type="predicted"/>
<keyword evidence="2" id="KW-0812">Transmembrane</keyword>
<dbReference type="PROSITE" id="PS50005">
    <property type="entry name" value="TPR"/>
    <property type="match status" value="1"/>
</dbReference>
<organism evidence="3 4">
    <name type="scientific">Candidatus Electrothrix marina</name>
    <dbReference type="NCBI Taxonomy" id="1859130"/>
    <lineage>
        <taxon>Bacteria</taxon>
        <taxon>Pseudomonadati</taxon>
        <taxon>Thermodesulfobacteriota</taxon>
        <taxon>Desulfobulbia</taxon>
        <taxon>Desulfobulbales</taxon>
        <taxon>Desulfobulbaceae</taxon>
        <taxon>Candidatus Electrothrix</taxon>
    </lineage>
</organism>
<dbReference type="InterPro" id="IPR011990">
    <property type="entry name" value="TPR-like_helical_dom_sf"/>
</dbReference>
<dbReference type="SMART" id="SM00028">
    <property type="entry name" value="TPR"/>
    <property type="match status" value="2"/>
</dbReference>
<protein>
    <submittedName>
        <fullName evidence="3">Uncharacterized protein</fullName>
    </submittedName>
</protein>
<dbReference type="SUPFAM" id="SSF48452">
    <property type="entry name" value="TPR-like"/>
    <property type="match status" value="1"/>
</dbReference>
<keyword evidence="2" id="KW-0472">Membrane</keyword>
<keyword evidence="2" id="KW-1133">Transmembrane helix</keyword>
<dbReference type="AlphaFoldDB" id="A0A444JBJ8"/>
<evidence type="ECO:0000256" key="2">
    <source>
        <dbReference type="SAM" id="Phobius"/>
    </source>
</evidence>
<dbReference type="Proteomes" id="UP000288892">
    <property type="component" value="Unassembled WGS sequence"/>
</dbReference>
<sequence>MKRNVFPLYCMDCMRMLKMTILPLMLCLLVSFWAVAGGLEEKAAIALFEQANILHTQGEFQQAAEQYSSIISTYGVSAPLLYNLANSYAAAGQVGPAVLNYERALHLAPGDADIQGNLAQVRKDAGLYRDDQSLYRRLIELLGADQWLMIAGCAFLCLGLSALLVTTGAGQGGRKGLHWLMTGSLAVLLLTLPPAFLRYQDWQIGVVLAEDAHVVISPFADATPAGDIKAGRLIRPEREHGDYVLITAETGKSGWLAKESFALVTEMTDILGE</sequence>
<gene>
    <name evidence="3" type="ORF">VU01_13172</name>
</gene>
<feature type="transmembrane region" description="Helical" evidence="2">
    <location>
        <begin position="147"/>
        <end position="165"/>
    </location>
</feature>
<dbReference type="InterPro" id="IPR019734">
    <property type="entry name" value="TPR_rpt"/>
</dbReference>
<evidence type="ECO:0000256" key="1">
    <source>
        <dbReference type="PROSITE-ProRule" id="PRU00339"/>
    </source>
</evidence>
<accession>A0A444JBJ8</accession>
<evidence type="ECO:0000313" key="4">
    <source>
        <dbReference type="Proteomes" id="UP000288892"/>
    </source>
</evidence>
<reference evidence="3 4" key="1">
    <citation type="submission" date="2017-01" db="EMBL/GenBank/DDBJ databases">
        <title>The cable genome- insights into the physiology and evolution of filamentous bacteria capable of sulfide oxidation via long distance electron transfer.</title>
        <authorList>
            <person name="Schreiber L."/>
            <person name="Bjerg J.T."/>
            <person name="Boggild A."/>
            <person name="Van De Vossenberg J."/>
            <person name="Meysman F."/>
            <person name="Nielsen L.P."/>
            <person name="Schramm A."/>
            <person name="Kjeldsen K.U."/>
        </authorList>
    </citation>
    <scope>NUCLEOTIDE SEQUENCE [LARGE SCALE GENOMIC DNA]</scope>
    <source>
        <strain evidence="3">A5</strain>
    </source>
</reference>
<keyword evidence="4" id="KW-1185">Reference proteome</keyword>
<keyword evidence="1" id="KW-0802">TPR repeat</keyword>
<dbReference type="Gene3D" id="1.25.40.10">
    <property type="entry name" value="Tetratricopeptide repeat domain"/>
    <property type="match status" value="1"/>
</dbReference>
<evidence type="ECO:0000313" key="3">
    <source>
        <dbReference type="EMBL" id="RWX50451.1"/>
    </source>
</evidence>
<comment type="caution">
    <text evidence="3">The sequence shown here is derived from an EMBL/GenBank/DDBJ whole genome shotgun (WGS) entry which is preliminary data.</text>
</comment>
<feature type="transmembrane region" description="Helical" evidence="2">
    <location>
        <begin position="177"/>
        <end position="197"/>
    </location>
</feature>